<dbReference type="EMBL" id="APLQ01000011">
    <property type="protein sequence ID" value="ENO15702.1"/>
    <property type="molecule type" value="Genomic_DNA"/>
</dbReference>
<gene>
    <name evidence="1" type="ORF">J057_10126</name>
</gene>
<evidence type="ECO:0000313" key="2">
    <source>
        <dbReference type="Proteomes" id="UP000013165"/>
    </source>
</evidence>
<dbReference type="Proteomes" id="UP000013165">
    <property type="component" value="Unassembled WGS sequence"/>
</dbReference>
<sequence>MNYRFFVNQSNYPVCVVDDAKAFGHFLSFEFVPRRLEELESAIKRTQVGLKEELEVERTDAVLTFRPDKMVELDFFEGDNEGGSEITSLADFRSLFNDWVNFLEHEWRRNPSGTVS</sequence>
<reference evidence="1 2" key="1">
    <citation type="journal article" date="2013" name="Genome Announc.">
        <title>Genome Sequence of the Polycyclic Aromatic Hydrocarbon-Degrading Bacterium Strain Marinobacter nanhaiticus D15-8WT.</title>
        <authorList>
            <person name="Cui Z."/>
            <person name="Gao W."/>
            <person name="Li Q."/>
            <person name="Xu G."/>
            <person name="Zheng L."/>
        </authorList>
    </citation>
    <scope>NUCLEOTIDE SEQUENCE [LARGE SCALE GENOMIC DNA]</scope>
    <source>
        <strain evidence="1 2">D15-8W</strain>
    </source>
</reference>
<dbReference type="HOGENOM" id="CLU_2093927_0_0_6"/>
<keyword evidence="2" id="KW-1185">Reference proteome</keyword>
<name>N6WXC1_9GAMM</name>
<proteinExistence type="predicted"/>
<accession>N6WXC1</accession>
<comment type="caution">
    <text evidence="1">The sequence shown here is derived from an EMBL/GenBank/DDBJ whole genome shotgun (WGS) entry which is preliminary data.</text>
</comment>
<protein>
    <submittedName>
        <fullName evidence="1">Uncharacterized protein</fullName>
    </submittedName>
</protein>
<dbReference type="AlphaFoldDB" id="N6WXC1"/>
<dbReference type="RefSeq" id="WP_004579994.1">
    <property type="nucleotide sequence ID" value="NZ_AP028878.1"/>
</dbReference>
<evidence type="ECO:0000313" key="1">
    <source>
        <dbReference type="EMBL" id="ENO15702.1"/>
    </source>
</evidence>
<organism evidence="1 2">
    <name type="scientific">Marinobacter nanhaiticus D15-8W</name>
    <dbReference type="NCBI Taxonomy" id="626887"/>
    <lineage>
        <taxon>Bacteria</taxon>
        <taxon>Pseudomonadati</taxon>
        <taxon>Pseudomonadota</taxon>
        <taxon>Gammaproteobacteria</taxon>
        <taxon>Pseudomonadales</taxon>
        <taxon>Marinobacteraceae</taxon>
        <taxon>Marinobacter</taxon>
    </lineage>
</organism>